<organism evidence="2 3">
    <name type="scientific">Stratiformator vulcanicus</name>
    <dbReference type="NCBI Taxonomy" id="2527980"/>
    <lineage>
        <taxon>Bacteria</taxon>
        <taxon>Pseudomonadati</taxon>
        <taxon>Planctomycetota</taxon>
        <taxon>Planctomycetia</taxon>
        <taxon>Planctomycetales</taxon>
        <taxon>Planctomycetaceae</taxon>
        <taxon>Stratiformator</taxon>
    </lineage>
</organism>
<reference evidence="2 3" key="1">
    <citation type="submission" date="2019-02" db="EMBL/GenBank/DDBJ databases">
        <title>Deep-cultivation of Planctomycetes and their phenomic and genomic characterization uncovers novel biology.</title>
        <authorList>
            <person name="Wiegand S."/>
            <person name="Jogler M."/>
            <person name="Boedeker C."/>
            <person name="Pinto D."/>
            <person name="Vollmers J."/>
            <person name="Rivas-Marin E."/>
            <person name="Kohn T."/>
            <person name="Peeters S.H."/>
            <person name="Heuer A."/>
            <person name="Rast P."/>
            <person name="Oberbeckmann S."/>
            <person name="Bunk B."/>
            <person name="Jeske O."/>
            <person name="Meyerdierks A."/>
            <person name="Storesund J.E."/>
            <person name="Kallscheuer N."/>
            <person name="Luecker S."/>
            <person name="Lage O.M."/>
            <person name="Pohl T."/>
            <person name="Merkel B.J."/>
            <person name="Hornburger P."/>
            <person name="Mueller R.-W."/>
            <person name="Bruemmer F."/>
            <person name="Labrenz M."/>
            <person name="Spormann A.M."/>
            <person name="Op den Camp H."/>
            <person name="Overmann J."/>
            <person name="Amann R."/>
            <person name="Jetten M.S.M."/>
            <person name="Mascher T."/>
            <person name="Medema M.H."/>
            <person name="Devos D.P."/>
            <person name="Kaster A.-K."/>
            <person name="Ovreas L."/>
            <person name="Rohde M."/>
            <person name="Galperin M.Y."/>
            <person name="Jogler C."/>
        </authorList>
    </citation>
    <scope>NUCLEOTIDE SEQUENCE [LARGE SCALE GENOMIC DNA]</scope>
    <source>
        <strain evidence="2 3">Pan189</strain>
    </source>
</reference>
<evidence type="ECO:0000313" key="2">
    <source>
        <dbReference type="EMBL" id="QDT35884.1"/>
    </source>
</evidence>
<proteinExistence type="predicted"/>
<gene>
    <name evidence="2" type="ORF">Pan189_02370</name>
</gene>
<protein>
    <submittedName>
        <fullName evidence="2">Uncharacterized protein</fullName>
    </submittedName>
</protein>
<name>A0A517QWA9_9PLAN</name>
<dbReference type="EMBL" id="CP036268">
    <property type="protein sequence ID" value="QDT35884.1"/>
    <property type="molecule type" value="Genomic_DNA"/>
</dbReference>
<dbReference type="AlphaFoldDB" id="A0A517QWA9"/>
<keyword evidence="3" id="KW-1185">Reference proteome</keyword>
<feature type="chain" id="PRO_5021796183" evidence="1">
    <location>
        <begin position="27"/>
        <end position="122"/>
    </location>
</feature>
<keyword evidence="1" id="KW-0732">Signal</keyword>
<feature type="signal peptide" evidence="1">
    <location>
        <begin position="1"/>
        <end position="26"/>
    </location>
</feature>
<dbReference type="RefSeq" id="WP_145362145.1">
    <property type="nucleotide sequence ID" value="NZ_CP036268.1"/>
</dbReference>
<dbReference type="Proteomes" id="UP000317318">
    <property type="component" value="Chromosome"/>
</dbReference>
<evidence type="ECO:0000313" key="3">
    <source>
        <dbReference type="Proteomes" id="UP000317318"/>
    </source>
</evidence>
<dbReference type="KEGG" id="svp:Pan189_02370"/>
<sequence length="122" mass="13815" precursor="true">MSMHSSHGIRAVAVALMISAGASFYAASSEAGGYYYAAPSYYYGPPVVVQRFYAPPVTYAPAFSYYEPYVPVAAYRPPVYEPLPTVTRFSPRRYTEKYYGPYGKYEVNYRFKNGYVEVDIDD</sequence>
<evidence type="ECO:0000256" key="1">
    <source>
        <dbReference type="SAM" id="SignalP"/>
    </source>
</evidence>
<accession>A0A517QWA9</accession>